<dbReference type="Gene3D" id="1.20.58.390">
    <property type="entry name" value="Neurotransmitter-gated ion-channel transmembrane domain"/>
    <property type="match status" value="1"/>
</dbReference>
<dbReference type="InterPro" id="IPR036734">
    <property type="entry name" value="Neur_chan_lig-bd_sf"/>
</dbReference>
<dbReference type="Gene3D" id="2.70.170.10">
    <property type="entry name" value="Neurotransmitter-gated ion-channel ligand-binding domain"/>
    <property type="match status" value="1"/>
</dbReference>
<dbReference type="SUPFAM" id="SSF63712">
    <property type="entry name" value="Nicotinic receptor ligand binding domain-like"/>
    <property type="match status" value="1"/>
</dbReference>
<keyword evidence="8 11" id="KW-0406">Ion transport</keyword>
<dbReference type="InterPro" id="IPR006029">
    <property type="entry name" value="Neurotrans-gated_channel_TM"/>
</dbReference>
<name>A0A915L8J9_ROMCU</name>
<comment type="similarity">
    <text evidence="11">Belongs to the ligand-gated ion channel (TC 1.A.9) family.</text>
</comment>
<comment type="caution">
    <text evidence="11">Lacks conserved residue(s) required for the propagation of feature annotation.</text>
</comment>
<dbReference type="InterPro" id="IPR018000">
    <property type="entry name" value="Neurotransmitter_ion_chnl_CS"/>
</dbReference>
<reference evidence="15" key="1">
    <citation type="submission" date="2022-11" db="UniProtKB">
        <authorList>
            <consortium name="WormBaseParasite"/>
        </authorList>
    </citation>
    <scope>IDENTIFICATION</scope>
</reference>
<evidence type="ECO:0000259" key="13">
    <source>
        <dbReference type="Pfam" id="PF02932"/>
    </source>
</evidence>
<evidence type="ECO:0000259" key="12">
    <source>
        <dbReference type="Pfam" id="PF02931"/>
    </source>
</evidence>
<dbReference type="PRINTS" id="PR00253">
    <property type="entry name" value="GABAARECEPTR"/>
</dbReference>
<comment type="subcellular location">
    <subcellularLocation>
        <location evidence="2">Cell membrane</location>
    </subcellularLocation>
    <subcellularLocation>
        <location evidence="1">Membrane</location>
        <topology evidence="1">Multi-pass membrane protein</topology>
    </subcellularLocation>
</comment>
<evidence type="ECO:0000256" key="1">
    <source>
        <dbReference type="ARBA" id="ARBA00004141"/>
    </source>
</evidence>
<feature type="transmembrane region" description="Helical" evidence="11">
    <location>
        <begin position="248"/>
        <end position="272"/>
    </location>
</feature>
<dbReference type="PRINTS" id="PR00252">
    <property type="entry name" value="NRIONCHANNEL"/>
</dbReference>
<keyword evidence="3 11" id="KW-0813">Transport</keyword>
<keyword evidence="14" id="KW-1185">Reference proteome</keyword>
<protein>
    <submittedName>
        <fullName evidence="15">Neurotransmitter-gated ion-channel ligand-binding domain-containing protein</fullName>
    </submittedName>
</protein>
<keyword evidence="4" id="KW-1003">Cell membrane</keyword>
<keyword evidence="7 11" id="KW-1133">Transmembrane helix</keyword>
<evidence type="ECO:0000256" key="9">
    <source>
        <dbReference type="ARBA" id="ARBA00023136"/>
    </source>
</evidence>
<keyword evidence="6" id="KW-0732">Signal</keyword>
<feature type="domain" description="Neurotransmitter-gated ion-channel transmembrane" evidence="13">
    <location>
        <begin position="255"/>
        <end position="295"/>
    </location>
</feature>
<dbReference type="InterPro" id="IPR038050">
    <property type="entry name" value="Neuro_actylchol_rec"/>
</dbReference>
<evidence type="ECO:0000256" key="10">
    <source>
        <dbReference type="ARBA" id="ARBA00023303"/>
    </source>
</evidence>
<keyword evidence="10 11" id="KW-0407">Ion channel</keyword>
<organism evidence="14 15">
    <name type="scientific">Romanomermis culicivorax</name>
    <name type="common">Nematode worm</name>
    <dbReference type="NCBI Taxonomy" id="13658"/>
    <lineage>
        <taxon>Eukaryota</taxon>
        <taxon>Metazoa</taxon>
        <taxon>Ecdysozoa</taxon>
        <taxon>Nematoda</taxon>
        <taxon>Enoplea</taxon>
        <taxon>Dorylaimia</taxon>
        <taxon>Mermithida</taxon>
        <taxon>Mermithoidea</taxon>
        <taxon>Mermithidae</taxon>
        <taxon>Romanomermis</taxon>
    </lineage>
</organism>
<dbReference type="PANTHER" id="PTHR18945">
    <property type="entry name" value="NEUROTRANSMITTER GATED ION CHANNEL"/>
    <property type="match status" value="1"/>
</dbReference>
<dbReference type="Pfam" id="PF02931">
    <property type="entry name" value="Neur_chan_LBD"/>
    <property type="match status" value="1"/>
</dbReference>
<dbReference type="InterPro" id="IPR006202">
    <property type="entry name" value="Neur_chan_lig-bd"/>
</dbReference>
<evidence type="ECO:0000313" key="14">
    <source>
        <dbReference type="Proteomes" id="UP000887565"/>
    </source>
</evidence>
<evidence type="ECO:0000256" key="7">
    <source>
        <dbReference type="ARBA" id="ARBA00022989"/>
    </source>
</evidence>
<dbReference type="GO" id="GO:0004888">
    <property type="term" value="F:transmembrane signaling receptor activity"/>
    <property type="evidence" value="ECO:0007669"/>
    <property type="project" value="InterPro"/>
</dbReference>
<dbReference type="PROSITE" id="PS00236">
    <property type="entry name" value="NEUROTR_ION_CHANNEL"/>
    <property type="match status" value="1"/>
</dbReference>
<dbReference type="InterPro" id="IPR006028">
    <property type="entry name" value="GABAA/Glycine_rcpt"/>
</dbReference>
<dbReference type="GO" id="GO:0005886">
    <property type="term" value="C:plasma membrane"/>
    <property type="evidence" value="ECO:0007669"/>
    <property type="project" value="UniProtKB-SubCell"/>
</dbReference>
<dbReference type="SUPFAM" id="SSF90112">
    <property type="entry name" value="Neurotransmitter-gated ion-channel transmembrane pore"/>
    <property type="match status" value="1"/>
</dbReference>
<dbReference type="InterPro" id="IPR006201">
    <property type="entry name" value="Neur_channel"/>
</dbReference>
<sequence length="296" mass="34291">MFADTSAKKHEETVHFRLMREKDNIKAKHGQAIVDGLMDTYDSTLRPWKYTAKSQESGRNIELPVNISVFLHILSLSSFNDVTMTFTVQFRFLQQWIDDRLTFDDPMFGENDQLILSSDMPLWLPDTFFQNEQYGHYHLIDQFNEFRRIRSDGQIQYSRRLTMNFSCPMNLMLFPHDTQTCHIEFSSYAYTTKDIAYEWGSPVPLLIDGIDYMPKFSLANVTNGTCNSVTATGNYSCLRVSLVLRREFSYFLLQLYLPSGMMVAVGCVSFWIDWRSAPARVPLAIVTLLTITTQSH</sequence>
<evidence type="ECO:0000256" key="2">
    <source>
        <dbReference type="ARBA" id="ARBA00004236"/>
    </source>
</evidence>
<dbReference type="WBParaSite" id="nRc.2.0.1.t47440-RA">
    <property type="protein sequence ID" value="nRc.2.0.1.t47440-RA"/>
    <property type="gene ID" value="nRc.2.0.1.g47440"/>
</dbReference>
<evidence type="ECO:0000256" key="4">
    <source>
        <dbReference type="ARBA" id="ARBA00022475"/>
    </source>
</evidence>
<dbReference type="GO" id="GO:0005230">
    <property type="term" value="F:extracellular ligand-gated monoatomic ion channel activity"/>
    <property type="evidence" value="ECO:0007669"/>
    <property type="project" value="InterPro"/>
</dbReference>
<feature type="domain" description="Neurotransmitter-gated ion-channel ligand-binding" evidence="12">
    <location>
        <begin position="32"/>
        <end position="247"/>
    </location>
</feature>
<keyword evidence="5 11" id="KW-0812">Transmembrane</keyword>
<accession>A0A915L8J9</accession>
<dbReference type="CDD" id="cd18993">
    <property type="entry name" value="LGIC_ECD_GluCl"/>
    <property type="match status" value="1"/>
</dbReference>
<keyword evidence="9 11" id="KW-0472">Membrane</keyword>
<evidence type="ECO:0000313" key="15">
    <source>
        <dbReference type="WBParaSite" id="nRc.2.0.1.t47440-RA"/>
    </source>
</evidence>
<dbReference type="Proteomes" id="UP000887565">
    <property type="component" value="Unplaced"/>
</dbReference>
<dbReference type="AlphaFoldDB" id="A0A915L8J9"/>
<dbReference type="InterPro" id="IPR036719">
    <property type="entry name" value="Neuro-gated_channel_TM_sf"/>
</dbReference>
<evidence type="ECO:0000256" key="5">
    <source>
        <dbReference type="ARBA" id="ARBA00022692"/>
    </source>
</evidence>
<evidence type="ECO:0000256" key="3">
    <source>
        <dbReference type="ARBA" id="ARBA00022448"/>
    </source>
</evidence>
<proteinExistence type="inferred from homology"/>
<dbReference type="Pfam" id="PF02932">
    <property type="entry name" value="Neur_chan_memb"/>
    <property type="match status" value="1"/>
</dbReference>
<evidence type="ECO:0000256" key="8">
    <source>
        <dbReference type="ARBA" id="ARBA00023065"/>
    </source>
</evidence>
<evidence type="ECO:0000256" key="6">
    <source>
        <dbReference type="ARBA" id="ARBA00022729"/>
    </source>
</evidence>
<dbReference type="OMA" id="LRMANGW"/>
<evidence type="ECO:0000256" key="11">
    <source>
        <dbReference type="RuleBase" id="RU000687"/>
    </source>
</evidence>